<evidence type="ECO:0000256" key="1">
    <source>
        <dbReference type="ARBA" id="ARBA00022490"/>
    </source>
</evidence>
<evidence type="ECO:0000313" key="9">
    <source>
        <dbReference type="Proteomes" id="UP000247416"/>
    </source>
</evidence>
<dbReference type="SMART" id="SM00393">
    <property type="entry name" value="R3H"/>
    <property type="match status" value="1"/>
</dbReference>
<comment type="subunit">
    <text evidence="6">Forms a complex with KhpA.</text>
</comment>
<dbReference type="Pfam" id="PF13083">
    <property type="entry name" value="KH_KhpA-B"/>
    <property type="match status" value="1"/>
</dbReference>
<dbReference type="Gene3D" id="3.30.1370.50">
    <property type="entry name" value="R3H-like domain"/>
    <property type="match status" value="1"/>
</dbReference>
<dbReference type="Proteomes" id="UP000247416">
    <property type="component" value="Unassembled WGS sequence"/>
</dbReference>
<comment type="function">
    <text evidence="6">A probable RNA chaperone. Forms a complex with KhpA which binds to cellular RNA and controls its expression. Plays a role in peptidoglycan (PG) homeostasis and cell length regulation.</text>
</comment>
<comment type="caution">
    <text evidence="8">The sequence shown here is derived from an EMBL/GenBank/DDBJ whole genome shotgun (WGS) entry which is preliminary data.</text>
</comment>
<comment type="similarity">
    <text evidence="6">Belongs to the KhpB RNA-binding protein family.</text>
</comment>
<keyword evidence="1 6" id="KW-0963">Cytoplasm</keyword>
<dbReference type="CDD" id="cd02414">
    <property type="entry name" value="KH-II_Jag"/>
    <property type="match status" value="1"/>
</dbReference>
<evidence type="ECO:0000256" key="6">
    <source>
        <dbReference type="HAMAP-Rule" id="MF_00867"/>
    </source>
</evidence>
<reference evidence="8 9" key="1">
    <citation type="submission" date="2018-06" db="EMBL/GenBank/DDBJ databases">
        <title>Genomic Encyclopedia of Archaeal and Bacterial Type Strains, Phase II (KMG-II): from individual species to whole genera.</title>
        <authorList>
            <person name="Goeker M."/>
        </authorList>
    </citation>
    <scope>NUCLEOTIDE SEQUENCE [LARGE SCALE GENOMIC DNA]</scope>
    <source>
        <strain evidence="8 9">KACC 16626</strain>
    </source>
</reference>
<keyword evidence="3 6" id="KW-0133">Cell shape</keyword>
<keyword evidence="5 6" id="KW-0961">Cell wall biogenesis/degradation</keyword>
<dbReference type="GO" id="GO:0071555">
    <property type="term" value="P:cell wall organization"/>
    <property type="evidence" value="ECO:0007669"/>
    <property type="project" value="UniProtKB-KW"/>
</dbReference>
<dbReference type="InterPro" id="IPR032782">
    <property type="entry name" value="KhpB_N"/>
</dbReference>
<accession>A0A318TEA8</accession>
<organism evidence="8 9">
    <name type="scientific">Ureibacillus chungkukjangi</name>
    <dbReference type="NCBI Taxonomy" id="1202712"/>
    <lineage>
        <taxon>Bacteria</taxon>
        <taxon>Bacillati</taxon>
        <taxon>Bacillota</taxon>
        <taxon>Bacilli</taxon>
        <taxon>Bacillales</taxon>
        <taxon>Caryophanaceae</taxon>
        <taxon>Ureibacillus</taxon>
    </lineage>
</organism>
<evidence type="ECO:0000256" key="2">
    <source>
        <dbReference type="ARBA" id="ARBA00022884"/>
    </source>
</evidence>
<dbReference type="InterPro" id="IPR038247">
    <property type="entry name" value="Jag_N_dom_sf"/>
</dbReference>
<dbReference type="InterPro" id="IPR034079">
    <property type="entry name" value="R3H_KhpB"/>
</dbReference>
<protein>
    <recommendedName>
        <fullName evidence="6">RNA-binding protein KhpB</fullName>
    </recommendedName>
    <alternativeName>
        <fullName evidence="6">RNA-binding protein EloR</fullName>
    </alternativeName>
</protein>
<comment type="subcellular location">
    <subcellularLocation>
        <location evidence="6">Cytoplasm</location>
    </subcellularLocation>
</comment>
<dbReference type="SMART" id="SM00322">
    <property type="entry name" value="KH"/>
    <property type="match status" value="1"/>
</dbReference>
<gene>
    <name evidence="6" type="primary">khpB</name>
    <name evidence="6" type="synonym">eloR</name>
    <name evidence="8" type="ORF">BJ095_1461</name>
</gene>
<dbReference type="OrthoDB" id="9794483at2"/>
<dbReference type="SUPFAM" id="SSF82708">
    <property type="entry name" value="R3H domain"/>
    <property type="match status" value="1"/>
</dbReference>
<dbReference type="GO" id="GO:0005737">
    <property type="term" value="C:cytoplasm"/>
    <property type="evidence" value="ECO:0007669"/>
    <property type="project" value="UniProtKB-SubCell"/>
</dbReference>
<dbReference type="Gene3D" id="3.30.30.80">
    <property type="entry name" value="probable RNA-binding protein from clostridium symbiosum atcc 14940"/>
    <property type="match status" value="1"/>
</dbReference>
<dbReference type="InterPro" id="IPR001374">
    <property type="entry name" value="R3H_dom"/>
</dbReference>
<dbReference type="InterPro" id="IPR004087">
    <property type="entry name" value="KH_dom"/>
</dbReference>
<comment type="domain">
    <text evidence="6">Has an N-terminal Jag-N domain and 2 RNA-binding domains (KH and R3H).</text>
</comment>
<dbReference type="InterPro" id="IPR036867">
    <property type="entry name" value="R3H_dom_sf"/>
</dbReference>
<evidence type="ECO:0000256" key="4">
    <source>
        <dbReference type="ARBA" id="ARBA00023186"/>
    </source>
</evidence>
<dbReference type="Gene3D" id="3.30.300.20">
    <property type="match status" value="1"/>
</dbReference>
<dbReference type="GO" id="GO:0008360">
    <property type="term" value="P:regulation of cell shape"/>
    <property type="evidence" value="ECO:0007669"/>
    <property type="project" value="UniProtKB-KW"/>
</dbReference>
<keyword evidence="9" id="KW-1185">Reference proteome</keyword>
<dbReference type="InterPro" id="IPR038008">
    <property type="entry name" value="Jag_KH"/>
</dbReference>
<proteinExistence type="inferred from homology"/>
<dbReference type="NCBIfam" id="NF041568">
    <property type="entry name" value="Jag_EloR"/>
    <property type="match status" value="1"/>
</dbReference>
<dbReference type="EMBL" id="QJTJ01000046">
    <property type="protein sequence ID" value="PYF02190.1"/>
    <property type="molecule type" value="Genomic_DNA"/>
</dbReference>
<evidence type="ECO:0000256" key="3">
    <source>
        <dbReference type="ARBA" id="ARBA00022960"/>
    </source>
</evidence>
<dbReference type="GO" id="GO:0009252">
    <property type="term" value="P:peptidoglycan biosynthetic process"/>
    <property type="evidence" value="ECO:0007669"/>
    <property type="project" value="UniProtKB-UniRule"/>
</dbReference>
<dbReference type="Pfam" id="PF01424">
    <property type="entry name" value="R3H"/>
    <property type="match status" value="1"/>
</dbReference>
<dbReference type="InterPro" id="IPR039247">
    <property type="entry name" value="KhpB"/>
</dbReference>
<sequence>MKQITQLGATVEEAISIALQQLSTTREQVEVEVLQEAKKGFFGFGARKAEVRVTVKEEEIAKTNSIDETEKLDDQVSDTNIEEQAKLVIQKVVSETPVKQAASDEEQEDPIESAKNYLVSIARDMGIEDLSIDTHKQGKNILFKLESEKAALLIGKRGATLNALQQLAQLVVNKSAKSFLMVKLDVENYRERRKEALEILAERMADKAIHTGKKVTFEPMPSYERKVIHNVLANRVDIETHSEGTEPNRYLVIEPVR</sequence>
<dbReference type="PANTHER" id="PTHR35800:SF1">
    <property type="entry name" value="RNA-BINDING PROTEIN KHPB"/>
    <property type="match status" value="1"/>
</dbReference>
<dbReference type="PROSITE" id="PS51061">
    <property type="entry name" value="R3H"/>
    <property type="match status" value="1"/>
</dbReference>
<evidence type="ECO:0000259" key="7">
    <source>
        <dbReference type="PROSITE" id="PS51061"/>
    </source>
</evidence>
<name>A0A318TEA8_9BACL</name>
<dbReference type="PANTHER" id="PTHR35800">
    <property type="entry name" value="PROTEIN JAG"/>
    <property type="match status" value="1"/>
</dbReference>
<dbReference type="HAMAP" id="MF_00867">
    <property type="entry name" value="KhpB"/>
    <property type="match status" value="1"/>
</dbReference>
<evidence type="ECO:0000313" key="8">
    <source>
        <dbReference type="EMBL" id="PYF02190.1"/>
    </source>
</evidence>
<evidence type="ECO:0000256" key="5">
    <source>
        <dbReference type="ARBA" id="ARBA00023316"/>
    </source>
</evidence>
<dbReference type="CDD" id="cd02644">
    <property type="entry name" value="R3H_jag"/>
    <property type="match status" value="1"/>
</dbReference>
<dbReference type="SMART" id="SM01245">
    <property type="entry name" value="Jag_N"/>
    <property type="match status" value="1"/>
</dbReference>
<feature type="domain" description="R3H" evidence="7">
    <location>
        <begin position="191"/>
        <end position="257"/>
    </location>
</feature>
<dbReference type="RefSeq" id="WP_107937762.1">
    <property type="nucleotide sequence ID" value="NZ_CP085009.1"/>
</dbReference>
<dbReference type="Pfam" id="PF14804">
    <property type="entry name" value="Jag_N"/>
    <property type="match status" value="1"/>
</dbReference>
<keyword evidence="4 6" id="KW-0143">Chaperone</keyword>
<dbReference type="GO" id="GO:0003723">
    <property type="term" value="F:RNA binding"/>
    <property type="evidence" value="ECO:0007669"/>
    <property type="project" value="UniProtKB-UniRule"/>
</dbReference>
<dbReference type="InterPro" id="IPR015946">
    <property type="entry name" value="KH_dom-like_a/b"/>
</dbReference>
<keyword evidence="2 6" id="KW-0694">RNA-binding</keyword>
<comment type="caution">
    <text evidence="6">Lacks conserved residue(s) required for the propagation of feature annotation.</text>
</comment>
<dbReference type="AlphaFoldDB" id="A0A318TEA8"/>